<evidence type="ECO:0000313" key="2">
    <source>
        <dbReference type="Proteomes" id="UP000280188"/>
    </source>
</evidence>
<dbReference type="AlphaFoldDB" id="A0A2Z6IHE1"/>
<accession>A0A2Z6IHE1</accession>
<evidence type="ECO:0000313" key="1">
    <source>
        <dbReference type="EMBL" id="BBF64234.1"/>
    </source>
</evidence>
<gene>
    <name evidence="1" type="ORF">AFERRID_04520</name>
</gene>
<sequence length="602" mass="67849">MTPGKAHKTCGCCGRSMAKAVAVTDGVAYCATCYAREFKKVPCVQCGKTMRSLGGKTPATCRSCKAQDRYCIRCGKPVPRAGLTVEEGVVCPSCVRYYKEPQACAVCGQKSLRLSRDFQEGFTEPVCNHCRRESYITCPSCGKHRRPAGPDSQGRIVCKQCLERTGPFICPQCGQEGRAHSKTRCEACYWKNSVEKRMRSAVALLSRPWAKEAFSGFTLELRERVGAQPAAMRLEKYFLYFAKLDTLFITPGDITAEKLIMALGREGLRRYAVPQSYLIRHGIVPAFSDETLQAASAEAAQIALLTASEGQWYAGLLRRFHAHLAEINARYRTRGWQGKQQRFIPRTVTTALRAAKIFLDFLEIDPAAGVQHIQQMQLDRFLVEHPGYRDGIRAFVRFLNRKEKLFRKLKIESVQRNLPKGLILDRDRYTSLLRAWLNPADDVLKASLISTLMLLYAQTAKRLVRLRLTDLAQGATDGMYRVIFGRTEITLDPRVGHLLARYLERRRALATMEDTDDTDWLFPGRRHGGHLHEAIVSYYLKKQGVTAASLFTTAIYYAYLGGLRHPKVLVKAFGITDYTAVKYLQMIDPRLTAEVEARVASR</sequence>
<organism evidence="1 2">
    <name type="scientific">Acidithiobacillus ferridurans</name>
    <dbReference type="NCBI Taxonomy" id="1232575"/>
    <lineage>
        <taxon>Bacteria</taxon>
        <taxon>Pseudomonadati</taxon>
        <taxon>Pseudomonadota</taxon>
        <taxon>Acidithiobacillia</taxon>
        <taxon>Acidithiobacillales</taxon>
        <taxon>Acidithiobacillaceae</taxon>
        <taxon>Acidithiobacillus</taxon>
    </lineage>
</organism>
<keyword evidence="2" id="KW-1185">Reference proteome</keyword>
<dbReference type="EMBL" id="AP018795">
    <property type="protein sequence ID" value="BBF64234.1"/>
    <property type="molecule type" value="Genomic_DNA"/>
</dbReference>
<reference evidence="1 2" key="1">
    <citation type="journal article" date="2018" name="Microbiol. Resour. Announc.">
        <title>Complete Genome Sequence of Acidithiobacillus ferridurans JCM 18981.</title>
        <authorList>
            <person name="Miyauchi T."/>
            <person name="Kouzuma A."/>
            <person name="Abe T."/>
            <person name="Watanabe K."/>
        </authorList>
    </citation>
    <scope>NUCLEOTIDE SEQUENCE [LARGE SCALE GENOMIC DNA]</scope>
    <source>
        <strain evidence="2">ATCC 33020 / DSM 29468 / JCM 18981 / 11Fe</strain>
    </source>
</reference>
<dbReference type="KEGG" id="afj:AFERRID_04520"/>
<dbReference type="Proteomes" id="UP000280188">
    <property type="component" value="Chromosome"/>
</dbReference>
<dbReference type="InterPro" id="IPR011010">
    <property type="entry name" value="DNA_brk_join_enz"/>
</dbReference>
<proteinExistence type="predicted"/>
<name>A0A2Z6IHE1_ACIFI</name>
<protein>
    <submittedName>
        <fullName evidence="1">Uncharacterized protein</fullName>
    </submittedName>
</protein>
<dbReference type="SUPFAM" id="SSF56349">
    <property type="entry name" value="DNA breaking-rejoining enzymes"/>
    <property type="match status" value="1"/>
</dbReference>
<dbReference type="GO" id="GO:0003677">
    <property type="term" value="F:DNA binding"/>
    <property type="evidence" value="ECO:0007669"/>
    <property type="project" value="InterPro"/>
</dbReference>
<dbReference type="RefSeq" id="WP_126604289.1">
    <property type="nucleotide sequence ID" value="NZ_AP018795.1"/>
</dbReference>